<accession>A0A5C8LYT2</accession>
<evidence type="ECO:0000313" key="3">
    <source>
        <dbReference type="Proteomes" id="UP000321814"/>
    </source>
</evidence>
<dbReference type="RefSeq" id="WP_147904262.1">
    <property type="nucleotide sequence ID" value="NZ_BAAAGC010000013.1"/>
</dbReference>
<protein>
    <submittedName>
        <fullName evidence="2">DUF1543 domain-containing protein</fullName>
    </submittedName>
</protein>
<dbReference type="Gene3D" id="3.10.20.10">
    <property type="match status" value="2"/>
</dbReference>
<dbReference type="EMBL" id="VRLR01000005">
    <property type="protein sequence ID" value="TXK80819.1"/>
    <property type="molecule type" value="Genomic_DNA"/>
</dbReference>
<dbReference type="AlphaFoldDB" id="A0A5C8LYT2"/>
<feature type="domain" description="DUF1543" evidence="1">
    <location>
        <begin position="15"/>
        <end position="64"/>
    </location>
</feature>
<dbReference type="Proteomes" id="UP000321814">
    <property type="component" value="Unassembled WGS sequence"/>
</dbReference>
<keyword evidence="3" id="KW-1185">Reference proteome</keyword>
<dbReference type="OrthoDB" id="850243at2"/>
<sequence length="164" mass="18453">MLFVVMLGGKHPKAKIEVHDVVFVTGNSLEDCYPELRQQWFGTLAGMHIDSWMQVDGIEGYQVRFSEQAPAADELRLFFINLGGYTPGAFGEDHHYLLVTAQDKAQAKQKGKMHLPKSWDKPHTDAVLDVDDCIAIDQIGGRYVRLTQGQHKETVHQSDYLVLG</sequence>
<organism evidence="2 3">
    <name type="scientific">Rheinheimera tangshanensis</name>
    <dbReference type="NCBI Taxonomy" id="400153"/>
    <lineage>
        <taxon>Bacteria</taxon>
        <taxon>Pseudomonadati</taxon>
        <taxon>Pseudomonadota</taxon>
        <taxon>Gammaproteobacteria</taxon>
        <taxon>Chromatiales</taxon>
        <taxon>Chromatiaceae</taxon>
        <taxon>Rheinheimera</taxon>
    </lineage>
</organism>
<reference evidence="2 3" key="1">
    <citation type="submission" date="2019-08" db="EMBL/GenBank/DDBJ databases">
        <title>Draft genome analysis of Rheinheimera tangshanensis isolated from the roots of fresh rice plants (Oryza sativa).</title>
        <authorList>
            <person name="Yu Q."/>
            <person name="Qi Y."/>
            <person name="Zhang H."/>
            <person name="Pu J."/>
        </authorList>
    </citation>
    <scope>NUCLEOTIDE SEQUENCE [LARGE SCALE GENOMIC DNA]</scope>
    <source>
        <strain evidence="2 3">JA3-B52</strain>
    </source>
</reference>
<dbReference type="Pfam" id="PF07566">
    <property type="entry name" value="DUF1543"/>
    <property type="match status" value="1"/>
</dbReference>
<gene>
    <name evidence="2" type="ORF">FU839_10225</name>
</gene>
<evidence type="ECO:0000259" key="1">
    <source>
        <dbReference type="Pfam" id="PF07566"/>
    </source>
</evidence>
<comment type="caution">
    <text evidence="2">The sequence shown here is derived from an EMBL/GenBank/DDBJ whole genome shotgun (WGS) entry which is preliminary data.</text>
</comment>
<name>A0A5C8LYT2_9GAMM</name>
<dbReference type="InterPro" id="IPR011440">
    <property type="entry name" value="DUF1543"/>
</dbReference>
<evidence type="ECO:0000313" key="2">
    <source>
        <dbReference type="EMBL" id="TXK80819.1"/>
    </source>
</evidence>
<proteinExistence type="predicted"/>